<dbReference type="PROSITE" id="PS50076">
    <property type="entry name" value="DNAJ_2"/>
    <property type="match status" value="1"/>
</dbReference>
<feature type="region of interest" description="Disordered" evidence="1">
    <location>
        <begin position="15"/>
        <end position="43"/>
    </location>
</feature>
<dbReference type="PANTHER" id="PTHR44743">
    <property type="entry name" value="PUTATIVE, EXPRESSED-RELATED"/>
    <property type="match status" value="1"/>
</dbReference>
<dbReference type="PANTHER" id="PTHR44743:SF5">
    <property type="entry name" value="CHAPERONE DNAJ-DOMAIN SUPERFAMILY PROTEIN"/>
    <property type="match status" value="1"/>
</dbReference>
<dbReference type="Proteomes" id="UP000251960">
    <property type="component" value="Chromosome 4"/>
</dbReference>
<feature type="compositionally biased region" description="Basic residues" evidence="1">
    <location>
        <begin position="305"/>
        <end position="317"/>
    </location>
</feature>
<protein>
    <submittedName>
        <fullName evidence="3">DnaJ subfamily C member 21</fullName>
    </submittedName>
</protein>
<dbReference type="GO" id="GO:0005783">
    <property type="term" value="C:endoplasmic reticulum"/>
    <property type="evidence" value="ECO:0007669"/>
    <property type="project" value="UniProtKB-ARBA"/>
</dbReference>
<dbReference type="InterPro" id="IPR001623">
    <property type="entry name" value="DnaJ_domain"/>
</dbReference>
<dbReference type="PRINTS" id="PR00625">
    <property type="entry name" value="JDOMAIN"/>
</dbReference>
<sequence>MAEFLEASCVAEGGEERSSSNSAIRSLPSPAGVASTRARPAGGCRRCTRGPWAAAAYLYLRAAGGGGGGGSYASPLAMDAGVEKCGDAAAEGGGDLYAVLGLKKECSDADLKVAYRKLAKKWHPDKCSSSSISVKHMEEAKEKFQEIQGAYSVLSDANKRLLYDVGVYDDEDDEDSMQGMGDFIGEMTQMMSQVRPMRQESFEELQQLFVDMFQSDIDSGFCNGTAKGHQVQGQAKSRTCSPRSPPTTIVKEAEVSSCNGFNKRGSSAMDSGKPPRPVECGAGQSQAGFCFGVSDTPKPRGPNANRKRNGRKQKLFPKHYVTSEDDTAGS</sequence>
<gene>
    <name evidence="3" type="ORF">Zm00014a_008577</name>
</gene>
<dbReference type="CDD" id="cd06257">
    <property type="entry name" value="DnaJ"/>
    <property type="match status" value="1"/>
</dbReference>
<feature type="region of interest" description="Disordered" evidence="1">
    <location>
        <begin position="289"/>
        <end position="330"/>
    </location>
</feature>
<dbReference type="Pfam" id="PF00226">
    <property type="entry name" value="DnaJ"/>
    <property type="match status" value="1"/>
</dbReference>
<accession>A0A3L6F6K6</accession>
<dbReference type="EMBL" id="NCVQ01000005">
    <property type="protein sequence ID" value="PWZ28902.1"/>
    <property type="molecule type" value="Genomic_DNA"/>
</dbReference>
<organism evidence="3 4">
    <name type="scientific">Zea mays</name>
    <name type="common">Maize</name>
    <dbReference type="NCBI Taxonomy" id="4577"/>
    <lineage>
        <taxon>Eukaryota</taxon>
        <taxon>Viridiplantae</taxon>
        <taxon>Streptophyta</taxon>
        <taxon>Embryophyta</taxon>
        <taxon>Tracheophyta</taxon>
        <taxon>Spermatophyta</taxon>
        <taxon>Magnoliopsida</taxon>
        <taxon>Liliopsida</taxon>
        <taxon>Poales</taxon>
        <taxon>Poaceae</taxon>
        <taxon>PACMAD clade</taxon>
        <taxon>Panicoideae</taxon>
        <taxon>Andropogonodae</taxon>
        <taxon>Andropogoneae</taxon>
        <taxon>Tripsacinae</taxon>
        <taxon>Zea</taxon>
    </lineage>
</organism>
<comment type="caution">
    <text evidence="3">The sequence shown here is derived from an EMBL/GenBank/DDBJ whole genome shotgun (WGS) entry which is preliminary data.</text>
</comment>
<dbReference type="SUPFAM" id="SSF46565">
    <property type="entry name" value="Chaperone J-domain"/>
    <property type="match status" value="1"/>
</dbReference>
<evidence type="ECO:0000313" key="3">
    <source>
        <dbReference type="EMBL" id="PWZ28902.1"/>
    </source>
</evidence>
<dbReference type="SMART" id="SM00271">
    <property type="entry name" value="DnaJ"/>
    <property type="match status" value="1"/>
</dbReference>
<feature type="domain" description="J" evidence="2">
    <location>
        <begin position="95"/>
        <end position="167"/>
    </location>
</feature>
<dbReference type="PROSITE" id="PS00636">
    <property type="entry name" value="DNAJ_1"/>
    <property type="match status" value="1"/>
</dbReference>
<reference evidence="3 4" key="1">
    <citation type="journal article" date="2018" name="Nat. Genet.">
        <title>Extensive intraspecific gene order and gene structural variations between Mo17 and other maize genomes.</title>
        <authorList>
            <person name="Sun S."/>
            <person name="Zhou Y."/>
            <person name="Chen J."/>
            <person name="Shi J."/>
            <person name="Zhao H."/>
            <person name="Zhao H."/>
            <person name="Song W."/>
            <person name="Zhang M."/>
            <person name="Cui Y."/>
            <person name="Dong X."/>
            <person name="Liu H."/>
            <person name="Ma X."/>
            <person name="Jiao Y."/>
            <person name="Wang B."/>
            <person name="Wei X."/>
            <person name="Stein J.C."/>
            <person name="Glaubitz J.C."/>
            <person name="Lu F."/>
            <person name="Yu G."/>
            <person name="Liang C."/>
            <person name="Fengler K."/>
            <person name="Li B."/>
            <person name="Rafalski A."/>
            <person name="Schnable P.S."/>
            <person name="Ware D.H."/>
            <person name="Buckler E.S."/>
            <person name="Lai J."/>
        </authorList>
    </citation>
    <scope>NUCLEOTIDE SEQUENCE [LARGE SCALE GENOMIC DNA]</scope>
    <source>
        <strain evidence="4">cv. Missouri 17</strain>
        <tissue evidence="3">Seedling</tissue>
    </source>
</reference>
<dbReference type="Gene3D" id="1.10.287.110">
    <property type="entry name" value="DnaJ domain"/>
    <property type="match status" value="1"/>
</dbReference>
<dbReference type="InterPro" id="IPR036869">
    <property type="entry name" value="J_dom_sf"/>
</dbReference>
<evidence type="ECO:0000259" key="2">
    <source>
        <dbReference type="PROSITE" id="PS50076"/>
    </source>
</evidence>
<dbReference type="InterPro" id="IPR018253">
    <property type="entry name" value="DnaJ_domain_CS"/>
</dbReference>
<evidence type="ECO:0000313" key="4">
    <source>
        <dbReference type="Proteomes" id="UP000251960"/>
    </source>
</evidence>
<dbReference type="AlphaFoldDB" id="A0A3L6F6K6"/>
<name>A0A3L6F6K6_MAIZE</name>
<evidence type="ECO:0000256" key="1">
    <source>
        <dbReference type="SAM" id="MobiDB-lite"/>
    </source>
</evidence>
<proteinExistence type="predicted"/>